<proteinExistence type="inferred from homology"/>
<keyword evidence="5 9" id="KW-0812">Transmembrane</keyword>
<evidence type="ECO:0000256" key="4">
    <source>
        <dbReference type="ARBA" id="ARBA00022448"/>
    </source>
</evidence>
<evidence type="ECO:0000256" key="2">
    <source>
        <dbReference type="ARBA" id="ARBA00008472"/>
    </source>
</evidence>
<keyword evidence="9" id="KW-1278">Translocase</keyword>
<gene>
    <name evidence="10" type="primary">nad3</name>
</gene>
<comment type="function">
    <text evidence="9">Core subunit of the mitochondrial membrane respiratory chain NADH dehydrogenase (Complex I) which catalyzes electron transfer from NADH through the respiratory chain, using ubiquinone as an electron acceptor. Essential for the catalytic activity of complex I.</text>
</comment>
<reference evidence="10" key="1">
    <citation type="journal article" date="2017" name="Genome Biol. Evol.">
        <title>The mitochondrial genome of the guanaco louse, Microthoracius praelongiceps: insights into the ancestral mitochondrial karyotype of sucking lice (Anoplura, Insecta).</title>
        <authorList>
            <person name="Shao R."/>
            <person name="Li H."/>
            <person name="Barker S.C."/>
            <person name="Song S."/>
        </authorList>
    </citation>
    <scope>NUCLEOTIDE SEQUENCE</scope>
</reference>
<feature type="transmembrane region" description="Helical" evidence="9">
    <location>
        <begin position="53"/>
        <end position="75"/>
    </location>
</feature>
<evidence type="ECO:0000256" key="7">
    <source>
        <dbReference type="ARBA" id="ARBA00023136"/>
    </source>
</evidence>
<dbReference type="InterPro" id="IPR000440">
    <property type="entry name" value="NADH_UbQ/plastoQ_OxRdtase_su3"/>
</dbReference>
<dbReference type="PANTHER" id="PTHR11058:SF9">
    <property type="entry name" value="NADH-UBIQUINONE OXIDOREDUCTASE CHAIN 3"/>
    <property type="match status" value="1"/>
</dbReference>
<keyword evidence="6 9" id="KW-1133">Transmembrane helix</keyword>
<comment type="catalytic activity">
    <reaction evidence="8 9">
        <text>a ubiquinone + NADH + 5 H(+)(in) = a ubiquinol + NAD(+) + 4 H(+)(out)</text>
        <dbReference type="Rhea" id="RHEA:29091"/>
        <dbReference type="Rhea" id="RHEA-COMP:9565"/>
        <dbReference type="Rhea" id="RHEA-COMP:9566"/>
        <dbReference type="ChEBI" id="CHEBI:15378"/>
        <dbReference type="ChEBI" id="CHEBI:16389"/>
        <dbReference type="ChEBI" id="CHEBI:17976"/>
        <dbReference type="ChEBI" id="CHEBI:57540"/>
        <dbReference type="ChEBI" id="CHEBI:57945"/>
        <dbReference type="EC" id="7.1.1.2"/>
    </reaction>
</comment>
<sequence>MYFWSIFTILFLVLMIYLMTFLLMSEELELPQSNDGFECGFEMYSKYSLSLRVHFFFVGVLFLIFDIELVISLPMLAFSTHIMEWSLFWTLFCFILFIGLIMELNLGSLDWKA</sequence>
<keyword evidence="9" id="KW-0249">Electron transport</keyword>
<comment type="subcellular location">
    <subcellularLocation>
        <location evidence="1">Membrane</location>
    </subcellularLocation>
    <subcellularLocation>
        <location evidence="9">Mitochondrion membrane</location>
        <topology evidence="9">Multi-pass membrane protein</topology>
    </subcellularLocation>
</comment>
<evidence type="ECO:0000313" key="10">
    <source>
        <dbReference type="EMBL" id="AQQ72798.1"/>
    </source>
</evidence>
<keyword evidence="9" id="KW-0830">Ubiquinone</keyword>
<dbReference type="AlphaFoldDB" id="A0A1S5XVS2"/>
<evidence type="ECO:0000256" key="6">
    <source>
        <dbReference type="ARBA" id="ARBA00022989"/>
    </source>
</evidence>
<feature type="transmembrane region" description="Helical" evidence="9">
    <location>
        <begin position="87"/>
        <end position="106"/>
    </location>
</feature>
<evidence type="ECO:0000256" key="3">
    <source>
        <dbReference type="ARBA" id="ARBA00021007"/>
    </source>
</evidence>
<protein>
    <recommendedName>
        <fullName evidence="3 9">NADH-ubiquinone oxidoreductase chain 3</fullName>
        <ecNumber evidence="9">7.1.1.2</ecNumber>
    </recommendedName>
</protein>
<dbReference type="GO" id="GO:0031966">
    <property type="term" value="C:mitochondrial membrane"/>
    <property type="evidence" value="ECO:0007669"/>
    <property type="project" value="UniProtKB-SubCell"/>
</dbReference>
<keyword evidence="9" id="KW-0520">NAD</keyword>
<evidence type="ECO:0000256" key="9">
    <source>
        <dbReference type="RuleBase" id="RU003640"/>
    </source>
</evidence>
<dbReference type="EMBL" id="KX090385">
    <property type="protein sequence ID" value="AQQ72798.1"/>
    <property type="molecule type" value="Genomic_DNA"/>
</dbReference>
<dbReference type="InterPro" id="IPR038430">
    <property type="entry name" value="NDAH_ubi_oxred_su3_sf"/>
</dbReference>
<keyword evidence="7 9" id="KW-0472">Membrane</keyword>
<feature type="transmembrane region" description="Helical" evidence="9">
    <location>
        <begin position="6"/>
        <end position="24"/>
    </location>
</feature>
<dbReference type="Gene3D" id="1.20.58.1610">
    <property type="entry name" value="NADH:ubiquinone/plastoquinone oxidoreductase, chain 3"/>
    <property type="match status" value="1"/>
</dbReference>
<evidence type="ECO:0000256" key="5">
    <source>
        <dbReference type="ARBA" id="ARBA00022692"/>
    </source>
</evidence>
<comment type="similarity">
    <text evidence="2 9">Belongs to the complex I subunit 3 family.</text>
</comment>
<dbReference type="Pfam" id="PF00507">
    <property type="entry name" value="Oxidored_q4"/>
    <property type="match status" value="1"/>
</dbReference>
<geneLocation type="mitochondrion" evidence="10"/>
<name>A0A1S5XVS2_9NEOP</name>
<keyword evidence="9" id="KW-0679">Respiratory chain</keyword>
<evidence type="ECO:0000256" key="8">
    <source>
        <dbReference type="ARBA" id="ARBA00049551"/>
    </source>
</evidence>
<dbReference type="PANTHER" id="PTHR11058">
    <property type="entry name" value="NADH-UBIQUINONE OXIDOREDUCTASE CHAIN 3"/>
    <property type="match status" value="1"/>
</dbReference>
<dbReference type="EC" id="7.1.1.2" evidence="9"/>
<evidence type="ECO:0000256" key="1">
    <source>
        <dbReference type="ARBA" id="ARBA00004370"/>
    </source>
</evidence>
<dbReference type="GO" id="GO:0008137">
    <property type="term" value="F:NADH dehydrogenase (ubiquinone) activity"/>
    <property type="evidence" value="ECO:0007669"/>
    <property type="project" value="UniProtKB-UniRule"/>
</dbReference>
<dbReference type="GO" id="GO:0030964">
    <property type="term" value="C:NADH dehydrogenase complex"/>
    <property type="evidence" value="ECO:0007669"/>
    <property type="project" value="TreeGrafter"/>
</dbReference>
<accession>A0A1S5XVS2</accession>
<organism evidence="10">
    <name type="scientific">Microthoracius praelongiceps</name>
    <dbReference type="NCBI Taxonomy" id="1958934"/>
    <lineage>
        <taxon>Eukaryota</taxon>
        <taxon>Metazoa</taxon>
        <taxon>Ecdysozoa</taxon>
        <taxon>Arthropoda</taxon>
        <taxon>Hexapoda</taxon>
        <taxon>Insecta</taxon>
        <taxon>Pterygota</taxon>
        <taxon>Neoptera</taxon>
        <taxon>Paraneoptera</taxon>
        <taxon>Psocodea</taxon>
        <taxon>Troctomorpha</taxon>
        <taxon>Phthiraptera</taxon>
        <taxon>Anoplura</taxon>
        <taxon>Microthoraciidae</taxon>
        <taxon>Microthoracius</taxon>
    </lineage>
</organism>
<keyword evidence="9 10" id="KW-0496">Mitochondrion</keyword>
<keyword evidence="4 9" id="KW-0813">Transport</keyword>